<keyword evidence="4" id="KW-0813">Transport</keyword>
<name>A0AAF0EFE2_9BASI</name>
<accession>A0AAF0EFE2</accession>
<keyword evidence="5" id="KW-0653">Protein transport</keyword>
<evidence type="ECO:0000256" key="4">
    <source>
        <dbReference type="ARBA" id="ARBA00022448"/>
    </source>
</evidence>
<dbReference type="GO" id="GO:0000139">
    <property type="term" value="C:Golgi membrane"/>
    <property type="evidence" value="ECO:0007669"/>
    <property type="project" value="UniProtKB-SubCell"/>
</dbReference>
<feature type="compositionally biased region" description="Polar residues" evidence="9">
    <location>
        <begin position="1"/>
        <end position="11"/>
    </location>
</feature>
<gene>
    <name evidence="10" type="ORF">MEQU1_002238</name>
</gene>
<dbReference type="AlphaFoldDB" id="A0AAF0EFE2"/>
<evidence type="ECO:0000313" key="11">
    <source>
        <dbReference type="Proteomes" id="UP001214415"/>
    </source>
</evidence>
<feature type="region of interest" description="Disordered" evidence="9">
    <location>
        <begin position="1"/>
        <end position="21"/>
    </location>
</feature>
<protein>
    <recommendedName>
        <fullName evidence="3">Conserved oligomeric Golgi complex subunit 7</fullName>
    </recommendedName>
    <alternativeName>
        <fullName evidence="8">Component of oligomeric Golgi complex 7</fullName>
    </alternativeName>
</protein>
<dbReference type="EMBL" id="CP119903">
    <property type="protein sequence ID" value="WFD23546.1"/>
    <property type="molecule type" value="Genomic_DNA"/>
</dbReference>
<dbReference type="PANTHER" id="PTHR21443:SF0">
    <property type="entry name" value="CONSERVED OLIGOMERIC GOLGI COMPLEX SUBUNIT 7"/>
    <property type="match status" value="1"/>
</dbReference>
<keyword evidence="11" id="KW-1185">Reference proteome</keyword>
<dbReference type="GO" id="GO:0006886">
    <property type="term" value="P:intracellular protein transport"/>
    <property type="evidence" value="ECO:0007669"/>
    <property type="project" value="InterPro"/>
</dbReference>
<keyword evidence="6" id="KW-0333">Golgi apparatus</keyword>
<evidence type="ECO:0000256" key="5">
    <source>
        <dbReference type="ARBA" id="ARBA00022927"/>
    </source>
</evidence>
<evidence type="ECO:0000256" key="7">
    <source>
        <dbReference type="ARBA" id="ARBA00023136"/>
    </source>
</evidence>
<sequence>MSPLSTPTPSHSGAEAPSAAGAMIDPNEALTDRVAWLQAHLATVQAPADAKPCGPWSQRLTDAGILSLEPLLQELMRLHTALEERRADVATKTTFHMQQATQVVPHAVTQIQRVAEETKRLRQEMHAAQSSYQEVCKPTAPERAASAATLDHVHRLARAKQHMQVARDMLQAVDAWSLVRTNVSALLADKQYLQAAERLRHVEASLAPFDAASAYVERQRRVHTELVHALVDAVTPSLVRAVRDLNVHDICTFADVLTQVGQAPVFDTLYTATRAESVQAAWHEAQSRSMPDAIEALGIALTRLVQQEVAVLAPAVWGHGAFAVLLLATTLANVRPSLASYLQSHRTAPLPDLVQAFTQVGHHAQAWQALLTPHGQPPPPPRPCRVTTLSVEWHAWLRDAFQPFQHTYRSLEERYLAHAWHATEPNFESRLGRIWVTSLGHDGAAAWTPCVGHVADLLHEQVALCATMRDAALERMAAFTGGACAADVRAALTSALYEPCVQRLCTTMDTVRTRFRQHMRSSAPPAAHVLHDDHMDAVHDWDLVRAGVQLLAVARAAHELVQAPTDSVRRTSINVLLPATSSAPAARLDAPDVAMERVTWAAHQLVLELILAAFRRHLEAYRVHGAWRRPEPAPAAPSAADARVPVPSFSRSPTEGMVRLGEGLLNLPRLLESLVERELPHFAFQVDLLPWAHEDEGGARLVRREARALSAQLLTQVDDAASAASATDHVLSLWLRSLTRTLLADLEGDVLPHLVQQADYDRLQLAADVDYLSTMASALNASSAPLREWAERTGP</sequence>
<dbReference type="PANTHER" id="PTHR21443">
    <property type="entry name" value="CONSERVED OLIGOMERIC GOLGI COMPLEX COMPONENT 7"/>
    <property type="match status" value="1"/>
</dbReference>
<dbReference type="GO" id="GO:0007030">
    <property type="term" value="P:Golgi organization"/>
    <property type="evidence" value="ECO:0007669"/>
    <property type="project" value="TreeGrafter"/>
</dbReference>
<comment type="subcellular location">
    <subcellularLocation>
        <location evidence="1">Golgi apparatus membrane</location>
        <topology evidence="1">Peripheral membrane protein</topology>
    </subcellularLocation>
</comment>
<dbReference type="InterPro" id="IPR019335">
    <property type="entry name" value="COG7"/>
</dbReference>
<evidence type="ECO:0000256" key="8">
    <source>
        <dbReference type="ARBA" id="ARBA00031345"/>
    </source>
</evidence>
<comment type="similarity">
    <text evidence="2">Belongs to the COG7 family.</text>
</comment>
<reference evidence="10" key="1">
    <citation type="submission" date="2023-03" db="EMBL/GenBank/DDBJ databases">
        <title>Mating type loci evolution in Malassezia.</title>
        <authorList>
            <person name="Coelho M.A."/>
        </authorList>
    </citation>
    <scope>NUCLEOTIDE SEQUENCE</scope>
    <source>
        <strain evidence="10">CBS 12830</strain>
    </source>
</reference>
<dbReference type="GO" id="GO:0006890">
    <property type="term" value="P:retrograde vesicle-mediated transport, Golgi to endoplasmic reticulum"/>
    <property type="evidence" value="ECO:0007669"/>
    <property type="project" value="TreeGrafter"/>
</dbReference>
<dbReference type="Proteomes" id="UP001214415">
    <property type="component" value="Chromosome 4"/>
</dbReference>
<evidence type="ECO:0000256" key="3">
    <source>
        <dbReference type="ARBA" id="ARBA00020984"/>
    </source>
</evidence>
<evidence type="ECO:0000256" key="6">
    <source>
        <dbReference type="ARBA" id="ARBA00023034"/>
    </source>
</evidence>
<organism evidence="10 11">
    <name type="scientific">Malassezia equina</name>
    <dbReference type="NCBI Taxonomy" id="1381935"/>
    <lineage>
        <taxon>Eukaryota</taxon>
        <taxon>Fungi</taxon>
        <taxon>Dikarya</taxon>
        <taxon>Basidiomycota</taxon>
        <taxon>Ustilaginomycotina</taxon>
        <taxon>Malasseziomycetes</taxon>
        <taxon>Malasseziales</taxon>
        <taxon>Malasseziaceae</taxon>
        <taxon>Malassezia</taxon>
    </lineage>
</organism>
<evidence type="ECO:0000313" key="10">
    <source>
        <dbReference type="EMBL" id="WFD23546.1"/>
    </source>
</evidence>
<keyword evidence="7" id="KW-0472">Membrane</keyword>
<dbReference type="GO" id="GO:0017119">
    <property type="term" value="C:Golgi transport complex"/>
    <property type="evidence" value="ECO:0007669"/>
    <property type="project" value="InterPro"/>
</dbReference>
<dbReference type="Pfam" id="PF10191">
    <property type="entry name" value="COG7"/>
    <property type="match status" value="1"/>
</dbReference>
<evidence type="ECO:0000256" key="9">
    <source>
        <dbReference type="SAM" id="MobiDB-lite"/>
    </source>
</evidence>
<proteinExistence type="inferred from homology"/>
<evidence type="ECO:0000256" key="2">
    <source>
        <dbReference type="ARBA" id="ARBA00005831"/>
    </source>
</evidence>
<evidence type="ECO:0000256" key="1">
    <source>
        <dbReference type="ARBA" id="ARBA00004395"/>
    </source>
</evidence>